<dbReference type="KEGG" id="kbs:EPA93_44235"/>
<evidence type="ECO:0000313" key="4">
    <source>
        <dbReference type="Proteomes" id="UP000290365"/>
    </source>
</evidence>
<dbReference type="Proteomes" id="UP000290365">
    <property type="component" value="Chromosome"/>
</dbReference>
<feature type="binding site" evidence="1">
    <location>
        <position position="37"/>
    </location>
    <ligand>
        <name>Zn(2+)</name>
        <dbReference type="ChEBI" id="CHEBI:29105"/>
    </ligand>
</feature>
<dbReference type="InterPro" id="IPR059188">
    <property type="entry name" value="Znf_CLPX-like"/>
</dbReference>
<dbReference type="PROSITE" id="PS51902">
    <property type="entry name" value="CLPX_ZB"/>
    <property type="match status" value="1"/>
</dbReference>
<keyword evidence="4" id="KW-1185">Reference proteome</keyword>
<feature type="binding site" evidence="1">
    <location>
        <position position="14"/>
    </location>
    <ligand>
        <name>Zn(2+)</name>
        <dbReference type="ChEBI" id="CHEBI:29105"/>
    </ligand>
</feature>
<keyword evidence="1" id="KW-0479">Metal-binding</keyword>
<dbReference type="GO" id="GO:0046983">
    <property type="term" value="F:protein dimerization activity"/>
    <property type="evidence" value="ECO:0007669"/>
    <property type="project" value="UniProtKB-UniRule"/>
</dbReference>
<dbReference type="SUPFAM" id="SSF57716">
    <property type="entry name" value="Glucocorticoid receptor-like (DNA-binding domain)"/>
    <property type="match status" value="1"/>
</dbReference>
<dbReference type="GO" id="GO:0006457">
    <property type="term" value="P:protein folding"/>
    <property type="evidence" value="ECO:0007669"/>
    <property type="project" value="UniProtKB-UniRule"/>
</dbReference>
<gene>
    <name evidence="3" type="ORF">EPA93_44235</name>
</gene>
<protein>
    <recommendedName>
        <fullName evidence="2">ClpX-type ZB domain-containing protein</fullName>
    </recommendedName>
</protein>
<comment type="similarity">
    <text evidence="1">Belongs to the ClpX chaperone family.</text>
</comment>
<dbReference type="InterPro" id="IPR010603">
    <property type="entry name" value="Znf_CppX_C4"/>
</dbReference>
<feature type="binding site" evidence="1">
    <location>
        <position position="17"/>
    </location>
    <ligand>
        <name>Zn(2+)</name>
        <dbReference type="ChEBI" id="CHEBI:29105"/>
    </ligand>
</feature>
<evidence type="ECO:0000256" key="1">
    <source>
        <dbReference type="PROSITE-ProRule" id="PRU01250"/>
    </source>
</evidence>
<keyword evidence="1" id="KW-0862">Zinc</keyword>
<keyword evidence="1" id="KW-0143">Chaperone</keyword>
<dbReference type="OrthoDB" id="2080806at2"/>
<feature type="domain" description="ClpX-type ZB" evidence="2">
    <location>
        <begin position="1"/>
        <end position="56"/>
    </location>
</feature>
<organism evidence="3 4">
    <name type="scientific">Ktedonosporobacter rubrisoli</name>
    <dbReference type="NCBI Taxonomy" id="2509675"/>
    <lineage>
        <taxon>Bacteria</taxon>
        <taxon>Bacillati</taxon>
        <taxon>Chloroflexota</taxon>
        <taxon>Ktedonobacteria</taxon>
        <taxon>Ktedonobacterales</taxon>
        <taxon>Ktedonosporobacteraceae</taxon>
        <taxon>Ktedonosporobacter</taxon>
    </lineage>
</organism>
<proteinExistence type="inferred from homology"/>
<sequence>MEKQEQVRNSNLKCSFCGKSANQVNRLTAGPGNVYICDECTDLFREHFEKIVEGSASIEKIIHTCTICGTRAPASHRYCFNCGTHF</sequence>
<dbReference type="Pfam" id="PF06689">
    <property type="entry name" value="zf-C4_ClpX"/>
    <property type="match status" value="1"/>
</dbReference>
<feature type="binding site" evidence="1">
    <location>
        <position position="40"/>
    </location>
    <ligand>
        <name>Zn(2+)</name>
        <dbReference type="ChEBI" id="CHEBI:29105"/>
    </ligand>
</feature>
<dbReference type="RefSeq" id="WP_129893675.1">
    <property type="nucleotide sequence ID" value="NZ_CP035758.1"/>
</dbReference>
<dbReference type="GO" id="GO:0008270">
    <property type="term" value="F:zinc ion binding"/>
    <property type="evidence" value="ECO:0007669"/>
    <property type="project" value="UniProtKB-UniRule"/>
</dbReference>
<evidence type="ECO:0000313" key="3">
    <source>
        <dbReference type="EMBL" id="QBD82606.1"/>
    </source>
</evidence>
<dbReference type="AlphaFoldDB" id="A0A4P6K502"/>
<name>A0A4P6K502_KTERU</name>
<dbReference type="Gene3D" id="6.20.220.10">
    <property type="entry name" value="ClpX chaperone, C4-type zinc finger domain"/>
    <property type="match status" value="1"/>
</dbReference>
<accession>A0A4P6K502</accession>
<evidence type="ECO:0000259" key="2">
    <source>
        <dbReference type="PROSITE" id="PS51902"/>
    </source>
</evidence>
<dbReference type="GO" id="GO:0051082">
    <property type="term" value="F:unfolded protein binding"/>
    <property type="evidence" value="ECO:0007669"/>
    <property type="project" value="UniProtKB-UniRule"/>
</dbReference>
<dbReference type="EMBL" id="CP035758">
    <property type="protein sequence ID" value="QBD82606.1"/>
    <property type="molecule type" value="Genomic_DNA"/>
</dbReference>
<dbReference type="SMART" id="SM00994">
    <property type="entry name" value="zf-C4_ClpX"/>
    <property type="match status" value="1"/>
</dbReference>
<dbReference type="InterPro" id="IPR038366">
    <property type="entry name" value="Znf_CppX_C4_sf"/>
</dbReference>
<reference evidence="3 4" key="1">
    <citation type="submission" date="2019-01" db="EMBL/GenBank/DDBJ databases">
        <title>Ktedonosporobacter rubrisoli SCAWS-G2.</title>
        <authorList>
            <person name="Huang Y."/>
            <person name="Yan B."/>
        </authorList>
    </citation>
    <scope>NUCLEOTIDE SEQUENCE [LARGE SCALE GENOMIC DNA]</scope>
    <source>
        <strain evidence="3 4">SCAWS-G2</strain>
    </source>
</reference>